<reference evidence="1 2" key="1">
    <citation type="journal article" date="2012" name="Genome Biol.">
        <title>Sequencing three crocodilian genomes to illuminate the evolution of archosaurs and amniotes.</title>
        <authorList>
            <person name="St John J.A."/>
            <person name="Braun E.L."/>
            <person name="Isberg S.R."/>
            <person name="Miles L.G."/>
            <person name="Chong A.Y."/>
            <person name="Gongora J."/>
            <person name="Dalzell P."/>
            <person name="Moran C."/>
            <person name="Bed'hom B."/>
            <person name="Abzhanov A."/>
            <person name="Burgess S.C."/>
            <person name="Cooksey A.M."/>
            <person name="Castoe T.A."/>
            <person name="Crawford N.G."/>
            <person name="Densmore L.D."/>
            <person name="Drew J.C."/>
            <person name="Edwards S.V."/>
            <person name="Faircloth B.C."/>
            <person name="Fujita M.K."/>
            <person name="Greenwold M.J."/>
            <person name="Hoffmann F.G."/>
            <person name="Howard J.M."/>
            <person name="Iguchi T."/>
            <person name="Janes D.E."/>
            <person name="Khan S.Y."/>
            <person name="Kohno S."/>
            <person name="de Koning A.J."/>
            <person name="Lance S.L."/>
            <person name="McCarthy F.M."/>
            <person name="McCormack J.E."/>
            <person name="Merchant M.E."/>
            <person name="Peterson D.G."/>
            <person name="Pollock D.D."/>
            <person name="Pourmand N."/>
            <person name="Raney B.J."/>
            <person name="Roessler K.A."/>
            <person name="Sanford J.R."/>
            <person name="Sawyer R.H."/>
            <person name="Schmidt C.J."/>
            <person name="Triplett E.W."/>
            <person name="Tuberville T.D."/>
            <person name="Venegas-Anaya M."/>
            <person name="Howard J.T."/>
            <person name="Jarvis E.D."/>
            <person name="Guillette L.J.Jr."/>
            <person name="Glenn T.C."/>
            <person name="Green R.E."/>
            <person name="Ray D.A."/>
        </authorList>
    </citation>
    <scope>NUCLEOTIDE SEQUENCE [LARGE SCALE GENOMIC DNA]</scope>
    <source>
        <strain evidence="1">KSC_2009_1</strain>
    </source>
</reference>
<evidence type="ECO:0000313" key="1">
    <source>
        <dbReference type="EMBL" id="KYO40956.1"/>
    </source>
</evidence>
<proteinExistence type="predicted"/>
<dbReference type="AlphaFoldDB" id="A0A151NVR6"/>
<sequence>MRTLVLGPVAQLPPFYDKLSIILFKDDLGDNLAITGSGSRGPVSKLPQPMAAQNSALLALQQSTAEIFAASRDGSVKPHLRFSQTPQ</sequence>
<gene>
    <name evidence="1" type="ORF">Y1Q_0013708</name>
</gene>
<comment type="caution">
    <text evidence="1">The sequence shown here is derived from an EMBL/GenBank/DDBJ whole genome shotgun (WGS) entry which is preliminary data.</text>
</comment>
<evidence type="ECO:0000313" key="2">
    <source>
        <dbReference type="Proteomes" id="UP000050525"/>
    </source>
</evidence>
<organism evidence="1 2">
    <name type="scientific">Alligator mississippiensis</name>
    <name type="common">American alligator</name>
    <dbReference type="NCBI Taxonomy" id="8496"/>
    <lineage>
        <taxon>Eukaryota</taxon>
        <taxon>Metazoa</taxon>
        <taxon>Chordata</taxon>
        <taxon>Craniata</taxon>
        <taxon>Vertebrata</taxon>
        <taxon>Euteleostomi</taxon>
        <taxon>Archelosauria</taxon>
        <taxon>Archosauria</taxon>
        <taxon>Crocodylia</taxon>
        <taxon>Alligatoridae</taxon>
        <taxon>Alligatorinae</taxon>
        <taxon>Alligator</taxon>
    </lineage>
</organism>
<protein>
    <submittedName>
        <fullName evidence="1">Uncharacterized protein</fullName>
    </submittedName>
</protein>
<accession>A0A151NVR6</accession>
<dbReference type="Proteomes" id="UP000050525">
    <property type="component" value="Unassembled WGS sequence"/>
</dbReference>
<keyword evidence="2" id="KW-1185">Reference proteome</keyword>
<dbReference type="EMBL" id="AKHW03001786">
    <property type="protein sequence ID" value="KYO40956.1"/>
    <property type="molecule type" value="Genomic_DNA"/>
</dbReference>
<name>A0A151NVR6_ALLMI</name>